<dbReference type="Gene3D" id="3.40.630.30">
    <property type="match status" value="1"/>
</dbReference>
<name>A0AAE0U2N3_SORBR</name>
<dbReference type="PROSITE" id="PS51186">
    <property type="entry name" value="GNAT"/>
    <property type="match status" value="1"/>
</dbReference>
<protein>
    <recommendedName>
        <fullName evidence="2">N-acetyltransferase domain-containing protein</fullName>
    </recommendedName>
</protein>
<dbReference type="GO" id="GO:0016747">
    <property type="term" value="F:acyltransferase activity, transferring groups other than amino-acyl groups"/>
    <property type="evidence" value="ECO:0007669"/>
    <property type="project" value="InterPro"/>
</dbReference>
<reference evidence="3" key="2">
    <citation type="submission" date="2023-07" db="EMBL/GenBank/DDBJ databases">
        <authorList>
            <consortium name="Lawrence Berkeley National Laboratory"/>
            <person name="Haridas S."/>
            <person name="Hensen N."/>
            <person name="Bonometti L."/>
            <person name="Westerberg I."/>
            <person name="Brannstrom I.O."/>
            <person name="Guillou S."/>
            <person name="Cros-Aarteil S."/>
            <person name="Calhoun S."/>
            <person name="Kuo A."/>
            <person name="Mondo S."/>
            <person name="Pangilinan J."/>
            <person name="Riley R."/>
            <person name="LaButti K."/>
            <person name="Andreopoulos B."/>
            <person name="Lipzen A."/>
            <person name="Chen C."/>
            <person name="Yanf M."/>
            <person name="Daum C."/>
            <person name="Ng V."/>
            <person name="Clum A."/>
            <person name="Steindorff A."/>
            <person name="Ohm R."/>
            <person name="Martin F."/>
            <person name="Silar P."/>
            <person name="Natvig D."/>
            <person name="Lalanne C."/>
            <person name="Gautier V."/>
            <person name="Ament-velasquez S.L."/>
            <person name="Kruys A."/>
            <person name="Hutchinson M.I."/>
            <person name="Powell A.J."/>
            <person name="Barry K."/>
            <person name="Miller A.N."/>
            <person name="Grigoriev I.V."/>
            <person name="Debuchy R."/>
            <person name="Gladieux P."/>
            <person name="Thoren M.H."/>
            <person name="Johannesson H."/>
        </authorList>
    </citation>
    <scope>NUCLEOTIDE SEQUENCE</scope>
    <source>
        <strain evidence="3">FGSC 1904</strain>
    </source>
</reference>
<keyword evidence="4" id="KW-1185">Reference proteome</keyword>
<dbReference type="Proteomes" id="UP001281003">
    <property type="component" value="Unassembled WGS sequence"/>
</dbReference>
<reference evidence="3" key="1">
    <citation type="journal article" date="2023" name="Mol. Phylogenet. Evol.">
        <title>Genome-scale phylogeny and comparative genomics of the fungal order Sordariales.</title>
        <authorList>
            <person name="Hensen N."/>
            <person name="Bonometti L."/>
            <person name="Westerberg I."/>
            <person name="Brannstrom I.O."/>
            <person name="Guillou S."/>
            <person name="Cros-Aarteil S."/>
            <person name="Calhoun S."/>
            <person name="Haridas S."/>
            <person name="Kuo A."/>
            <person name="Mondo S."/>
            <person name="Pangilinan J."/>
            <person name="Riley R."/>
            <person name="LaButti K."/>
            <person name="Andreopoulos B."/>
            <person name="Lipzen A."/>
            <person name="Chen C."/>
            <person name="Yan M."/>
            <person name="Daum C."/>
            <person name="Ng V."/>
            <person name="Clum A."/>
            <person name="Steindorff A."/>
            <person name="Ohm R.A."/>
            <person name="Martin F."/>
            <person name="Silar P."/>
            <person name="Natvig D.O."/>
            <person name="Lalanne C."/>
            <person name="Gautier V."/>
            <person name="Ament-Velasquez S.L."/>
            <person name="Kruys A."/>
            <person name="Hutchinson M.I."/>
            <person name="Powell A.J."/>
            <person name="Barry K."/>
            <person name="Miller A.N."/>
            <person name="Grigoriev I.V."/>
            <person name="Debuchy R."/>
            <person name="Gladieux P."/>
            <person name="Hiltunen Thoren M."/>
            <person name="Johannesson H."/>
        </authorList>
    </citation>
    <scope>NUCLEOTIDE SEQUENCE</scope>
    <source>
        <strain evidence="3">FGSC 1904</strain>
    </source>
</reference>
<dbReference type="SUPFAM" id="SSF55729">
    <property type="entry name" value="Acyl-CoA N-acyltransferases (Nat)"/>
    <property type="match status" value="1"/>
</dbReference>
<dbReference type="EMBL" id="JAUTDP010000015">
    <property type="protein sequence ID" value="KAK3388672.1"/>
    <property type="molecule type" value="Genomic_DNA"/>
</dbReference>
<feature type="region of interest" description="Disordered" evidence="1">
    <location>
        <begin position="67"/>
        <end position="158"/>
    </location>
</feature>
<dbReference type="Pfam" id="PF00583">
    <property type="entry name" value="Acetyltransf_1"/>
    <property type="match status" value="1"/>
</dbReference>
<comment type="caution">
    <text evidence="3">The sequence shown here is derived from an EMBL/GenBank/DDBJ whole genome shotgun (WGS) entry which is preliminary data.</text>
</comment>
<sequence length="376" mass="42798">MCNAGPPPYYAVFLISAQSTKSKCQAARRGEMPQLLMVLVRIDFGSMPSGSCRPCTSVLVPLSETSKNVHQKPNHLPPWTMPDDAVSEFPSGDRPPRPALRIQIPPHTFRRSSSIWLSSDHASDSSRSSGTCSPLEPRPESDLQPPANPPLRSPLSPRAVRFARRDTAEETRQFLQAPPGFPHNAFVGRLLPERPDPTNMHISVFAARRKDAHELLRVQMHSRLNFRTHVDFETWSRWTSRRGTVTEHMFLHQVLEEDEKVWVAAAKLATGEHWMVGFAACSPTDLWAVWDTREECEEVVHVQIHVDVSFRRMGVGSRLLKQVEDVMWRRGFGYLVTSAFNDQPWKESEQAFLKKNGFQRLNTHGWHFGEPPLPYI</sequence>
<evidence type="ECO:0000313" key="4">
    <source>
        <dbReference type="Proteomes" id="UP001281003"/>
    </source>
</evidence>
<dbReference type="CDD" id="cd04301">
    <property type="entry name" value="NAT_SF"/>
    <property type="match status" value="1"/>
</dbReference>
<accession>A0AAE0U2N3</accession>
<feature type="compositionally biased region" description="Low complexity" evidence="1">
    <location>
        <begin position="112"/>
        <end position="129"/>
    </location>
</feature>
<dbReference type="InterPro" id="IPR000182">
    <property type="entry name" value="GNAT_dom"/>
</dbReference>
<gene>
    <name evidence="3" type="ORF">B0T20DRAFT_397662</name>
</gene>
<organism evidence="3 4">
    <name type="scientific">Sordaria brevicollis</name>
    <dbReference type="NCBI Taxonomy" id="83679"/>
    <lineage>
        <taxon>Eukaryota</taxon>
        <taxon>Fungi</taxon>
        <taxon>Dikarya</taxon>
        <taxon>Ascomycota</taxon>
        <taxon>Pezizomycotina</taxon>
        <taxon>Sordariomycetes</taxon>
        <taxon>Sordariomycetidae</taxon>
        <taxon>Sordariales</taxon>
        <taxon>Sordariaceae</taxon>
        <taxon>Sordaria</taxon>
    </lineage>
</organism>
<proteinExistence type="predicted"/>
<evidence type="ECO:0000313" key="3">
    <source>
        <dbReference type="EMBL" id="KAK3388672.1"/>
    </source>
</evidence>
<evidence type="ECO:0000256" key="1">
    <source>
        <dbReference type="SAM" id="MobiDB-lite"/>
    </source>
</evidence>
<feature type="domain" description="N-acetyltransferase" evidence="2">
    <location>
        <begin position="222"/>
        <end position="376"/>
    </location>
</feature>
<dbReference type="InterPro" id="IPR016181">
    <property type="entry name" value="Acyl_CoA_acyltransferase"/>
</dbReference>
<dbReference type="AlphaFoldDB" id="A0AAE0U2N3"/>
<evidence type="ECO:0000259" key="2">
    <source>
        <dbReference type="PROSITE" id="PS51186"/>
    </source>
</evidence>